<dbReference type="PANTHER" id="PTHR19303">
    <property type="entry name" value="TRANSPOSON"/>
    <property type="match status" value="1"/>
</dbReference>
<dbReference type="AlphaFoldDB" id="A0A8D8SW81"/>
<dbReference type="GO" id="GO:0005634">
    <property type="term" value="C:nucleus"/>
    <property type="evidence" value="ECO:0007669"/>
    <property type="project" value="UniProtKB-SubCell"/>
</dbReference>
<dbReference type="Pfam" id="PF03221">
    <property type="entry name" value="HTH_Tnp_Tc5"/>
    <property type="match status" value="1"/>
</dbReference>
<dbReference type="InterPro" id="IPR009057">
    <property type="entry name" value="Homeodomain-like_sf"/>
</dbReference>
<sequence>MNEPLGNPCDATVKEETVDKLWDNSRVLQESPPILKERNIYEKITYITSELEVLVKEKPVDEPLDTKIVVKEEPVDESLDSEIDVVVKEEPVDEAPLDSEMDVLVKEESSVNRMAPIKKARKKKSVKKAVKRTFFKYDEDQLVQAYSAVELGVSIRKAARDFNVPYSTLNRKVRGDFSLNRRMGRTAVLTTDEEQLLCNYIIANANKGIALNRHTLIETVQDIVTEDKRKTPFTDSKPGRAWLRSFMNRHPEITERNAETINKARAAGTEDNFRYWCKDLENFLEGKGCSDILLDPNRIFNADETGFRTSPKTGQVLGLIDDSNLYDVGSGNGKECMTVLTNFSASGKVVPPMIVFKLQKIRHEITNAIGTDWHIGKTAKGWMTAEQYSDYLEHCFLPWIRKQDIKFPILLLVDGTRSHCTYNVCKLCSDNGIIQYAFYPNATHIMEPAAVSVFKPLQSSWEKVVSDWNRETHGKTITKPVFGKLLGTVFAENLTEDRIRNGFRKCGLYPFDPNAIDFSKCMNHSSRANLPVNINNDKTKPIRWEVEHLLCLESLMKRGRAEEFRHSESAGSWAGDIEATELFDLWRKIRSITMEQEVITPPAHLHQSIETERETPTFKDVTTICVPEEATEHPQDQGVENTPRCIQERNVEKTNTQTEYSGIEQKEIRVSSAFLNNITWPTDSPAKRSLKRPARQSLALTAKEVLQYDLDKPNTKRKLEETKKQRQENKIINAISLCYFFVLLSDR</sequence>
<keyword evidence="2" id="KW-0238">DNA-binding</keyword>
<keyword evidence="3" id="KW-0539">Nucleus</keyword>
<evidence type="ECO:0000256" key="1">
    <source>
        <dbReference type="ARBA" id="ARBA00004123"/>
    </source>
</evidence>
<feature type="domain" description="HTH CENPB-type" evidence="4">
    <location>
        <begin position="181"/>
        <end position="256"/>
    </location>
</feature>
<evidence type="ECO:0000313" key="5">
    <source>
        <dbReference type="EMBL" id="CAG6673482.1"/>
    </source>
</evidence>
<dbReference type="Pfam" id="PF05225">
    <property type="entry name" value="HTH_psq"/>
    <property type="match status" value="1"/>
</dbReference>
<comment type="subcellular location">
    <subcellularLocation>
        <location evidence="1">Nucleus</location>
    </subcellularLocation>
</comment>
<name>A0A8D8SW81_9HEMI</name>
<dbReference type="SUPFAM" id="SSF46689">
    <property type="entry name" value="Homeodomain-like"/>
    <property type="match status" value="1"/>
</dbReference>
<protein>
    <submittedName>
        <fullName evidence="5">Jerky protein homolog-like</fullName>
    </submittedName>
</protein>
<evidence type="ECO:0000256" key="3">
    <source>
        <dbReference type="ARBA" id="ARBA00023242"/>
    </source>
</evidence>
<dbReference type="InterPro" id="IPR036397">
    <property type="entry name" value="RNaseH_sf"/>
</dbReference>
<dbReference type="SMART" id="SM00674">
    <property type="entry name" value="CENPB"/>
    <property type="match status" value="1"/>
</dbReference>
<proteinExistence type="predicted"/>
<dbReference type="Pfam" id="PF03184">
    <property type="entry name" value="DDE_1"/>
    <property type="match status" value="1"/>
</dbReference>
<evidence type="ECO:0000259" key="4">
    <source>
        <dbReference type="PROSITE" id="PS51253"/>
    </source>
</evidence>
<dbReference type="EMBL" id="HBUF01231365">
    <property type="protein sequence ID" value="CAG6673482.1"/>
    <property type="molecule type" value="Transcribed_RNA"/>
</dbReference>
<dbReference type="InterPro" id="IPR007889">
    <property type="entry name" value="HTH_Psq"/>
</dbReference>
<dbReference type="GO" id="GO:0003677">
    <property type="term" value="F:DNA binding"/>
    <property type="evidence" value="ECO:0007669"/>
    <property type="project" value="UniProtKB-KW"/>
</dbReference>
<dbReference type="Gene3D" id="3.30.420.10">
    <property type="entry name" value="Ribonuclease H-like superfamily/Ribonuclease H"/>
    <property type="match status" value="1"/>
</dbReference>
<dbReference type="PANTHER" id="PTHR19303:SF74">
    <property type="entry name" value="POGO TRANSPOSABLE ELEMENT WITH KRAB DOMAIN"/>
    <property type="match status" value="1"/>
</dbReference>
<dbReference type="InterPro" id="IPR006600">
    <property type="entry name" value="HTH_CenpB_DNA-bd_dom"/>
</dbReference>
<dbReference type="Gene3D" id="1.10.10.60">
    <property type="entry name" value="Homeodomain-like"/>
    <property type="match status" value="1"/>
</dbReference>
<dbReference type="InterPro" id="IPR050863">
    <property type="entry name" value="CenT-Element_Derived"/>
</dbReference>
<organism evidence="5">
    <name type="scientific">Cacopsylla melanoneura</name>
    <dbReference type="NCBI Taxonomy" id="428564"/>
    <lineage>
        <taxon>Eukaryota</taxon>
        <taxon>Metazoa</taxon>
        <taxon>Ecdysozoa</taxon>
        <taxon>Arthropoda</taxon>
        <taxon>Hexapoda</taxon>
        <taxon>Insecta</taxon>
        <taxon>Pterygota</taxon>
        <taxon>Neoptera</taxon>
        <taxon>Paraneoptera</taxon>
        <taxon>Hemiptera</taxon>
        <taxon>Sternorrhyncha</taxon>
        <taxon>Psylloidea</taxon>
        <taxon>Psyllidae</taxon>
        <taxon>Psyllinae</taxon>
        <taxon>Cacopsylla</taxon>
    </lineage>
</organism>
<dbReference type="InterPro" id="IPR004875">
    <property type="entry name" value="DDE_SF_endonuclease_dom"/>
</dbReference>
<accession>A0A8D8SW81</accession>
<reference evidence="5" key="1">
    <citation type="submission" date="2021-05" db="EMBL/GenBank/DDBJ databases">
        <authorList>
            <person name="Alioto T."/>
            <person name="Alioto T."/>
            <person name="Gomez Garrido J."/>
        </authorList>
    </citation>
    <scope>NUCLEOTIDE SEQUENCE</scope>
</reference>
<dbReference type="PROSITE" id="PS51253">
    <property type="entry name" value="HTH_CENPB"/>
    <property type="match status" value="1"/>
</dbReference>
<evidence type="ECO:0000256" key="2">
    <source>
        <dbReference type="ARBA" id="ARBA00023125"/>
    </source>
</evidence>